<organism evidence="8 10">
    <name type="scientific">Aliarcobacter skirrowii CCUG 10374</name>
    <dbReference type="NCBI Taxonomy" id="1032239"/>
    <lineage>
        <taxon>Bacteria</taxon>
        <taxon>Pseudomonadati</taxon>
        <taxon>Campylobacterota</taxon>
        <taxon>Epsilonproteobacteria</taxon>
        <taxon>Campylobacterales</taxon>
        <taxon>Arcobacteraceae</taxon>
        <taxon>Aliarcobacter</taxon>
    </lineage>
</organism>
<feature type="domain" description="Major facilitator superfamily (MFS) profile" evidence="7">
    <location>
        <begin position="11"/>
        <end position="401"/>
    </location>
</feature>
<evidence type="ECO:0000313" key="11">
    <source>
        <dbReference type="Proteomes" id="UP000290580"/>
    </source>
</evidence>
<dbReference type="InterPro" id="IPR020846">
    <property type="entry name" value="MFS_dom"/>
</dbReference>
<evidence type="ECO:0000313" key="8">
    <source>
        <dbReference type="EMBL" id="AXX84169.1"/>
    </source>
</evidence>
<dbReference type="Proteomes" id="UP000262029">
    <property type="component" value="Chromosome"/>
</dbReference>
<dbReference type="Proteomes" id="UP000290580">
    <property type="component" value="Unassembled WGS sequence"/>
</dbReference>
<dbReference type="EMBL" id="CP032099">
    <property type="protein sequence ID" value="AXX84169.1"/>
    <property type="molecule type" value="Genomic_DNA"/>
</dbReference>
<keyword evidence="5 6" id="KW-0472">Membrane</keyword>
<dbReference type="GeneID" id="61750087"/>
<evidence type="ECO:0000313" key="10">
    <source>
        <dbReference type="Proteomes" id="UP000262029"/>
    </source>
</evidence>
<feature type="transmembrane region" description="Helical" evidence="6">
    <location>
        <begin position="373"/>
        <end position="397"/>
    </location>
</feature>
<feature type="transmembrane region" description="Helical" evidence="6">
    <location>
        <begin position="12"/>
        <end position="37"/>
    </location>
</feature>
<gene>
    <name evidence="8" type="ORF">ASKIR_0333</name>
    <name evidence="9" type="ORF">CP959_02045</name>
</gene>
<evidence type="ECO:0000256" key="2">
    <source>
        <dbReference type="ARBA" id="ARBA00022448"/>
    </source>
</evidence>
<evidence type="ECO:0000259" key="7">
    <source>
        <dbReference type="PROSITE" id="PS50850"/>
    </source>
</evidence>
<dbReference type="InterPro" id="IPR004752">
    <property type="entry name" value="AmpG_permease/AT-1"/>
</dbReference>
<reference evidence="8 10" key="2">
    <citation type="submission" date="2018-08" db="EMBL/GenBank/DDBJ databases">
        <title>Complete genome of the Arcobacter skirrowii type strain LMG 6621.</title>
        <authorList>
            <person name="Miller W.G."/>
            <person name="Yee E."/>
            <person name="Bono J.L."/>
        </authorList>
    </citation>
    <scope>NUCLEOTIDE SEQUENCE [LARGE SCALE GENOMIC DNA]</scope>
    <source>
        <strain evidence="8 10">CCUG 10374</strain>
    </source>
</reference>
<keyword evidence="11" id="KW-1185">Reference proteome</keyword>
<dbReference type="SUPFAM" id="SSF103473">
    <property type="entry name" value="MFS general substrate transporter"/>
    <property type="match status" value="1"/>
</dbReference>
<dbReference type="PROSITE" id="PS50850">
    <property type="entry name" value="MFS"/>
    <property type="match status" value="1"/>
</dbReference>
<evidence type="ECO:0000256" key="4">
    <source>
        <dbReference type="ARBA" id="ARBA00022989"/>
    </source>
</evidence>
<name>A0AAD0SK28_9BACT</name>
<dbReference type="Gene3D" id="1.20.1250.20">
    <property type="entry name" value="MFS general substrate transporter like domains"/>
    <property type="match status" value="2"/>
</dbReference>
<dbReference type="GO" id="GO:0022857">
    <property type="term" value="F:transmembrane transporter activity"/>
    <property type="evidence" value="ECO:0007669"/>
    <property type="project" value="InterPro"/>
</dbReference>
<reference evidence="9 11" key="1">
    <citation type="submission" date="2017-09" db="EMBL/GenBank/DDBJ databases">
        <title>Genomics of the genus Arcobacter.</title>
        <authorList>
            <person name="Perez-Cataluna A."/>
            <person name="Figueras M.J."/>
            <person name="Salas-Masso N."/>
        </authorList>
    </citation>
    <scope>NUCLEOTIDE SEQUENCE [LARGE SCALE GENOMIC DNA]</scope>
    <source>
        <strain evidence="9 11">LMG 6621</strain>
    </source>
</reference>
<dbReference type="InterPro" id="IPR036259">
    <property type="entry name" value="MFS_trans_sf"/>
</dbReference>
<protein>
    <submittedName>
        <fullName evidence="9">MFS transporter</fullName>
    </submittedName>
    <submittedName>
        <fullName evidence="8">Major facilitator superfamily transporter</fullName>
    </submittedName>
</protein>
<dbReference type="RefSeq" id="WP_066352647.1">
    <property type="nucleotide sequence ID" value="NZ_CP032099.1"/>
</dbReference>
<dbReference type="Pfam" id="PF07690">
    <property type="entry name" value="MFS_1"/>
    <property type="match status" value="1"/>
</dbReference>
<feature type="transmembrane region" description="Helical" evidence="6">
    <location>
        <begin position="49"/>
        <end position="68"/>
    </location>
</feature>
<feature type="transmembrane region" description="Helical" evidence="6">
    <location>
        <begin position="170"/>
        <end position="191"/>
    </location>
</feature>
<feature type="transmembrane region" description="Helical" evidence="6">
    <location>
        <begin position="284"/>
        <end position="304"/>
    </location>
</feature>
<feature type="transmembrane region" description="Helical" evidence="6">
    <location>
        <begin position="105"/>
        <end position="125"/>
    </location>
</feature>
<evidence type="ECO:0000256" key="6">
    <source>
        <dbReference type="SAM" id="Phobius"/>
    </source>
</evidence>
<accession>A0AAD0SK28</accession>
<keyword evidence="3 6" id="KW-0812">Transmembrane</keyword>
<feature type="transmembrane region" description="Helical" evidence="6">
    <location>
        <begin position="145"/>
        <end position="164"/>
    </location>
</feature>
<evidence type="ECO:0000256" key="3">
    <source>
        <dbReference type="ARBA" id="ARBA00022692"/>
    </source>
</evidence>
<keyword evidence="4 6" id="KW-1133">Transmembrane helix</keyword>
<feature type="transmembrane region" description="Helical" evidence="6">
    <location>
        <begin position="80"/>
        <end position="99"/>
    </location>
</feature>
<feature type="transmembrane region" description="Helical" evidence="6">
    <location>
        <begin position="310"/>
        <end position="336"/>
    </location>
</feature>
<dbReference type="InterPro" id="IPR011701">
    <property type="entry name" value="MFS"/>
</dbReference>
<proteinExistence type="predicted"/>
<feature type="transmembrane region" description="Helical" evidence="6">
    <location>
        <begin position="256"/>
        <end position="277"/>
    </location>
</feature>
<sequence length="405" mass="44954">MNKCSCLTPQSILLLASLYVTQYVGFSFFSVAIIAIWRKSGMPLEQLGFFSLISLVWVIKFLWAPWVDKYVTRHQGNYSGFLKIIQFLLIGSIIFSSFFDVMEDKLIIITALILVGLLAATQDIATEGLAFKLLTKSERGLGGTLKSSGGIIGNILGVGAALTIYEYFGWSITVLLLAFITTITFIQLLLYKESKCVVEHTIHDISWKLIFQFWNKKGRVLLLVLLILYPIGMCISYALLSPILVDIGYGLDKIGFINGVVGSILGIIASIISGYLLKIFSRKTMLIGISIFECLGFLTLLFLVNGYTNILFASLSMSIIFISYSASMPIIHALMMDQLSTKSPSTEYALQFFPFMLMGVLASAFGVSLSGTFGYSTMIIIASLFSFISMLYVLLFFKGIEYERD</sequence>
<evidence type="ECO:0000256" key="5">
    <source>
        <dbReference type="ARBA" id="ARBA00023136"/>
    </source>
</evidence>
<dbReference type="PANTHER" id="PTHR12778">
    <property type="entry name" value="SOLUTE CARRIER FAMILY 33 ACETYL-COA TRANSPORTER -RELATED"/>
    <property type="match status" value="1"/>
</dbReference>
<dbReference type="PANTHER" id="PTHR12778:SF10">
    <property type="entry name" value="MAJOR FACILITATOR SUPERFAMILY DOMAIN-CONTAINING PROTEIN 3"/>
    <property type="match status" value="1"/>
</dbReference>
<dbReference type="AlphaFoldDB" id="A0AAD0SK28"/>
<keyword evidence="2" id="KW-0813">Transport</keyword>
<dbReference type="GO" id="GO:0016020">
    <property type="term" value="C:membrane"/>
    <property type="evidence" value="ECO:0007669"/>
    <property type="project" value="UniProtKB-SubCell"/>
</dbReference>
<feature type="transmembrane region" description="Helical" evidence="6">
    <location>
        <begin position="220"/>
        <end position="244"/>
    </location>
</feature>
<feature type="transmembrane region" description="Helical" evidence="6">
    <location>
        <begin position="348"/>
        <end position="367"/>
    </location>
</feature>
<comment type="subcellular location">
    <subcellularLocation>
        <location evidence="1">Membrane</location>
        <topology evidence="1">Multi-pass membrane protein</topology>
    </subcellularLocation>
</comment>
<evidence type="ECO:0000313" key="9">
    <source>
        <dbReference type="EMBL" id="RXI26900.1"/>
    </source>
</evidence>
<evidence type="ECO:0000256" key="1">
    <source>
        <dbReference type="ARBA" id="ARBA00004141"/>
    </source>
</evidence>
<dbReference type="EMBL" id="NXIC01000001">
    <property type="protein sequence ID" value="RXI26900.1"/>
    <property type="molecule type" value="Genomic_DNA"/>
</dbReference>